<dbReference type="GO" id="GO:0005886">
    <property type="term" value="C:plasma membrane"/>
    <property type="evidence" value="ECO:0007669"/>
    <property type="project" value="TreeGrafter"/>
</dbReference>
<feature type="domain" description="Ig-like" evidence="5">
    <location>
        <begin position="231"/>
        <end position="322"/>
    </location>
</feature>
<dbReference type="InterPro" id="IPR036609">
    <property type="entry name" value="LCCL_sf"/>
</dbReference>
<accession>A0AA88Y5G2</accession>
<dbReference type="PANTHER" id="PTHR45080">
    <property type="entry name" value="CONTACTIN 5"/>
    <property type="match status" value="1"/>
</dbReference>
<dbReference type="PROSITE" id="PS50835">
    <property type="entry name" value="IG_LIKE"/>
    <property type="match status" value="4"/>
</dbReference>
<feature type="domain" description="LCCL" evidence="4">
    <location>
        <begin position="513"/>
        <end position="595"/>
    </location>
</feature>
<dbReference type="PROSITE" id="PS50820">
    <property type="entry name" value="LCCL"/>
    <property type="match status" value="1"/>
</dbReference>
<dbReference type="GO" id="GO:0008046">
    <property type="term" value="F:axon guidance receptor activity"/>
    <property type="evidence" value="ECO:0007669"/>
    <property type="project" value="TreeGrafter"/>
</dbReference>
<dbReference type="InterPro" id="IPR007110">
    <property type="entry name" value="Ig-like_dom"/>
</dbReference>
<dbReference type="Proteomes" id="UP001186944">
    <property type="component" value="Unassembled WGS sequence"/>
</dbReference>
<dbReference type="InterPro" id="IPR013098">
    <property type="entry name" value="Ig_I-set"/>
</dbReference>
<dbReference type="InterPro" id="IPR036179">
    <property type="entry name" value="Ig-like_dom_sf"/>
</dbReference>
<dbReference type="Pfam" id="PF13927">
    <property type="entry name" value="Ig_3"/>
    <property type="match status" value="2"/>
</dbReference>
<evidence type="ECO:0000256" key="1">
    <source>
        <dbReference type="ARBA" id="ARBA00022729"/>
    </source>
</evidence>
<dbReference type="SMART" id="SM00603">
    <property type="entry name" value="LCCL"/>
    <property type="match status" value="1"/>
</dbReference>
<dbReference type="CDD" id="cd00096">
    <property type="entry name" value="Ig"/>
    <property type="match status" value="2"/>
</dbReference>
<keyword evidence="1" id="KW-0732">Signal</keyword>
<evidence type="ECO:0000259" key="4">
    <source>
        <dbReference type="PROSITE" id="PS50820"/>
    </source>
</evidence>
<dbReference type="Gene3D" id="2.60.40.10">
    <property type="entry name" value="Immunoglobulins"/>
    <property type="match status" value="4"/>
</dbReference>
<dbReference type="InterPro" id="IPR004043">
    <property type="entry name" value="LCCL"/>
</dbReference>
<organism evidence="6 7">
    <name type="scientific">Pinctada imbricata</name>
    <name type="common">Atlantic pearl-oyster</name>
    <name type="synonym">Pinctada martensii</name>
    <dbReference type="NCBI Taxonomy" id="66713"/>
    <lineage>
        <taxon>Eukaryota</taxon>
        <taxon>Metazoa</taxon>
        <taxon>Spiralia</taxon>
        <taxon>Lophotrochozoa</taxon>
        <taxon>Mollusca</taxon>
        <taxon>Bivalvia</taxon>
        <taxon>Autobranchia</taxon>
        <taxon>Pteriomorphia</taxon>
        <taxon>Pterioida</taxon>
        <taxon>Pterioidea</taxon>
        <taxon>Pteriidae</taxon>
        <taxon>Pinctada</taxon>
    </lineage>
</organism>
<dbReference type="InterPro" id="IPR003598">
    <property type="entry name" value="Ig_sub2"/>
</dbReference>
<dbReference type="GO" id="GO:0007156">
    <property type="term" value="P:homophilic cell adhesion via plasma membrane adhesion molecules"/>
    <property type="evidence" value="ECO:0007669"/>
    <property type="project" value="TreeGrafter"/>
</dbReference>
<evidence type="ECO:0000313" key="7">
    <source>
        <dbReference type="Proteomes" id="UP001186944"/>
    </source>
</evidence>
<protein>
    <submittedName>
        <fullName evidence="6">Uncharacterized protein</fullName>
    </submittedName>
</protein>
<dbReference type="GO" id="GO:0030424">
    <property type="term" value="C:axon"/>
    <property type="evidence" value="ECO:0007669"/>
    <property type="project" value="TreeGrafter"/>
</dbReference>
<feature type="domain" description="Ig-like" evidence="5">
    <location>
        <begin position="142"/>
        <end position="226"/>
    </location>
</feature>
<feature type="domain" description="Ig-like" evidence="5">
    <location>
        <begin position="327"/>
        <end position="412"/>
    </location>
</feature>
<sequence length="628" mass="67738">MDKKGLAKENNKQSNSSPVVRAVVLGTLFALPFTVFATFSYFQYRSTSELRRRIEVLELEIWSNKLLSKSANANSQSGKSKRDVSSFLELYEEIADKQLEVLESRCKSSSVLCLPGRRGLAGFHGRYARQAADQCCRSLSKPMISGPPTDSITVVQGQNIILPCQTSASPPADIVWVPGIDPKRGGRYVETPNGLEVSNAQYVDNGMFECKASNVFGTTVKHVKLNVIEHLKVDLTPDTSTITTGTDPYMDYICTYKGVPQPQVIWLHVRPDGVYENITAQAQTLQGRSTLHIDNPNALDGGQYICEVKNEFEQKSDIGNVTVYSKPEIVSGPKTLVAKIGETINLKCDVVGIPKATIQWYFPKTGTSVPKDVTINPDNSITVNHVDKFSEGTYTCEATNSFGSSTSNGALTVVVPLVVSTEPKEKPLRPGENYIQLMCKGSGNPPPTLSWSKKGDPSAITGNPGKFLPLQNGALVITSVDMDKDSGVYMCNGSNGQETGGDSTILYKDLGNMTCSTRFADCSTRVGVACGGRCPGNCEASAGAIYGYKEYSIASNVCLAGKHTGIIRNPGDIMLWTVENGGNSLESKLSNGIQSEYSGPLAIQANIYFQQINLGQLGTVNPIAPLGN</sequence>
<dbReference type="InterPro" id="IPR013783">
    <property type="entry name" value="Ig-like_fold"/>
</dbReference>
<proteinExistence type="predicted"/>
<feature type="domain" description="Ig-like" evidence="5">
    <location>
        <begin position="416"/>
        <end position="507"/>
    </location>
</feature>
<dbReference type="AlphaFoldDB" id="A0AA88Y5G2"/>
<evidence type="ECO:0000259" key="5">
    <source>
        <dbReference type="PROSITE" id="PS50835"/>
    </source>
</evidence>
<keyword evidence="3" id="KW-1133">Transmembrane helix</keyword>
<keyword evidence="3" id="KW-0812">Transmembrane</keyword>
<comment type="caution">
    <text evidence="6">The sequence shown here is derived from an EMBL/GenBank/DDBJ whole genome shotgun (WGS) entry which is preliminary data.</text>
</comment>
<reference evidence="6" key="1">
    <citation type="submission" date="2019-08" db="EMBL/GenBank/DDBJ databases">
        <title>The improved chromosome-level genome for the pearl oyster Pinctada fucata martensii using PacBio sequencing and Hi-C.</title>
        <authorList>
            <person name="Zheng Z."/>
        </authorList>
    </citation>
    <scope>NUCLEOTIDE SEQUENCE</scope>
    <source>
        <strain evidence="6">ZZ-2019</strain>
        <tissue evidence="6">Adductor muscle</tissue>
    </source>
</reference>
<name>A0AA88Y5G2_PINIB</name>
<keyword evidence="7" id="KW-1185">Reference proteome</keyword>
<dbReference type="SMART" id="SM00409">
    <property type="entry name" value="IG"/>
    <property type="match status" value="4"/>
</dbReference>
<dbReference type="GO" id="GO:0050808">
    <property type="term" value="P:synapse organization"/>
    <property type="evidence" value="ECO:0007669"/>
    <property type="project" value="TreeGrafter"/>
</dbReference>
<keyword evidence="3" id="KW-0472">Membrane</keyword>
<gene>
    <name evidence="6" type="ORF">FSP39_004806</name>
</gene>
<dbReference type="Pfam" id="PF07679">
    <property type="entry name" value="I-set"/>
    <property type="match status" value="2"/>
</dbReference>
<dbReference type="SUPFAM" id="SSF69848">
    <property type="entry name" value="LCCL domain"/>
    <property type="match status" value="1"/>
</dbReference>
<dbReference type="PANTHER" id="PTHR45080:SF8">
    <property type="entry name" value="IG-LIKE DOMAIN-CONTAINING PROTEIN"/>
    <property type="match status" value="1"/>
</dbReference>
<dbReference type="SUPFAM" id="SSF48726">
    <property type="entry name" value="Immunoglobulin"/>
    <property type="match status" value="4"/>
</dbReference>
<dbReference type="EMBL" id="VSWD01000008">
    <property type="protein sequence ID" value="KAK3094676.1"/>
    <property type="molecule type" value="Genomic_DNA"/>
</dbReference>
<dbReference type="InterPro" id="IPR003599">
    <property type="entry name" value="Ig_sub"/>
</dbReference>
<evidence type="ECO:0000256" key="2">
    <source>
        <dbReference type="ARBA" id="ARBA00023157"/>
    </source>
</evidence>
<dbReference type="Gene3D" id="2.170.130.20">
    <property type="entry name" value="LCCL-like domain"/>
    <property type="match status" value="1"/>
</dbReference>
<evidence type="ECO:0000313" key="6">
    <source>
        <dbReference type="EMBL" id="KAK3094676.1"/>
    </source>
</evidence>
<evidence type="ECO:0000256" key="3">
    <source>
        <dbReference type="SAM" id="Phobius"/>
    </source>
</evidence>
<dbReference type="InterPro" id="IPR050958">
    <property type="entry name" value="Cell_Adh-Cytoskel_Orgn"/>
</dbReference>
<dbReference type="GO" id="GO:0043025">
    <property type="term" value="C:neuronal cell body"/>
    <property type="evidence" value="ECO:0007669"/>
    <property type="project" value="TreeGrafter"/>
</dbReference>
<dbReference type="Pfam" id="PF03815">
    <property type="entry name" value="LCCL"/>
    <property type="match status" value="1"/>
</dbReference>
<feature type="transmembrane region" description="Helical" evidence="3">
    <location>
        <begin position="20"/>
        <end position="42"/>
    </location>
</feature>
<dbReference type="SMART" id="SM00408">
    <property type="entry name" value="IGc2"/>
    <property type="match status" value="4"/>
</dbReference>
<keyword evidence="2" id="KW-1015">Disulfide bond</keyword>